<sequence length="62" mass="7129">MVAQQAAFHVCRNTKKEGKGCFEDRSHASNMDPYVATSMIAETTILRMPREHQPTPHMKYCF</sequence>
<dbReference type="AlphaFoldDB" id="A0AAD6LFV7"/>
<dbReference type="GO" id="GO:0003824">
    <property type="term" value="F:catalytic activity"/>
    <property type="evidence" value="ECO:0007669"/>
    <property type="project" value="InterPro"/>
</dbReference>
<reference evidence="1" key="1">
    <citation type="journal article" date="2023" name="Mol. Ecol. Resour.">
        <title>Chromosome-level genome assembly of a triploid poplar Populus alba 'Berolinensis'.</title>
        <authorList>
            <person name="Chen S."/>
            <person name="Yu Y."/>
            <person name="Wang X."/>
            <person name="Wang S."/>
            <person name="Zhang T."/>
            <person name="Zhou Y."/>
            <person name="He R."/>
            <person name="Meng N."/>
            <person name="Wang Y."/>
            <person name="Liu W."/>
            <person name="Liu Z."/>
            <person name="Liu J."/>
            <person name="Guo Q."/>
            <person name="Huang H."/>
            <person name="Sederoff R.R."/>
            <person name="Wang G."/>
            <person name="Qu G."/>
            <person name="Chen S."/>
        </authorList>
    </citation>
    <scope>NUCLEOTIDE SEQUENCE</scope>
    <source>
        <strain evidence="1">SC-2020</strain>
    </source>
</reference>
<proteinExistence type="predicted"/>
<organism evidence="1 2">
    <name type="scientific">Populus alba x Populus x berolinensis</name>
    <dbReference type="NCBI Taxonomy" id="444605"/>
    <lineage>
        <taxon>Eukaryota</taxon>
        <taxon>Viridiplantae</taxon>
        <taxon>Streptophyta</taxon>
        <taxon>Embryophyta</taxon>
        <taxon>Tracheophyta</taxon>
        <taxon>Spermatophyta</taxon>
        <taxon>Magnoliopsida</taxon>
        <taxon>eudicotyledons</taxon>
        <taxon>Gunneridae</taxon>
        <taxon>Pentapetalae</taxon>
        <taxon>rosids</taxon>
        <taxon>fabids</taxon>
        <taxon>Malpighiales</taxon>
        <taxon>Salicaceae</taxon>
        <taxon>Saliceae</taxon>
        <taxon>Populus</taxon>
    </lineage>
</organism>
<evidence type="ECO:0000313" key="2">
    <source>
        <dbReference type="Proteomes" id="UP001164929"/>
    </source>
</evidence>
<gene>
    <name evidence="1" type="ORF">NC653_037978</name>
</gene>
<keyword evidence="2" id="KW-1185">Reference proteome</keyword>
<dbReference type="Proteomes" id="UP001164929">
    <property type="component" value="Chromosome 17"/>
</dbReference>
<dbReference type="EMBL" id="JAQIZT010000017">
    <property type="protein sequence ID" value="KAJ6959780.1"/>
    <property type="molecule type" value="Genomic_DNA"/>
</dbReference>
<protein>
    <submittedName>
        <fullName evidence="1">Glutamine synthetase</fullName>
    </submittedName>
</protein>
<dbReference type="InterPro" id="IPR014746">
    <property type="entry name" value="Gln_synth/guanido_kin_cat_dom"/>
</dbReference>
<evidence type="ECO:0000313" key="1">
    <source>
        <dbReference type="EMBL" id="KAJ6959780.1"/>
    </source>
</evidence>
<comment type="caution">
    <text evidence="1">The sequence shown here is derived from an EMBL/GenBank/DDBJ whole genome shotgun (WGS) entry which is preliminary data.</text>
</comment>
<dbReference type="SUPFAM" id="SSF55931">
    <property type="entry name" value="Glutamine synthetase/guanido kinase"/>
    <property type="match status" value="1"/>
</dbReference>
<name>A0AAD6LFV7_9ROSI</name>
<accession>A0AAD6LFV7</accession>
<dbReference type="Gene3D" id="3.30.590.10">
    <property type="entry name" value="Glutamine synthetase/guanido kinase, catalytic domain"/>
    <property type="match status" value="1"/>
</dbReference>